<dbReference type="GeneID" id="98174160"/>
<dbReference type="Proteomes" id="UP001628179">
    <property type="component" value="Unassembled WGS sequence"/>
</dbReference>
<evidence type="ECO:0000256" key="2">
    <source>
        <dbReference type="SAM" id="MobiDB-lite"/>
    </source>
</evidence>
<dbReference type="SUPFAM" id="SSF53474">
    <property type="entry name" value="alpha/beta-Hydrolases"/>
    <property type="match status" value="1"/>
</dbReference>
<evidence type="ECO:0000313" key="4">
    <source>
        <dbReference type="EMBL" id="GAB1313206.1"/>
    </source>
</evidence>
<accession>A0ABQ0G5Z9</accession>
<sequence length="716" mass="78222">MEAVVMAMDQLDGGISARGKTITFQNVVFHRPLGSDDSNVVQVILNQRILAAENVWDYSVRSKSSSSRATSIHLHSEGIFSATNADSDDLGVYEMLIPDRINALNKDPNTERFKTATAYALFSRVVEYGNLLRGISSITLGGKQEALAQIKVPQTTWTMLNESTVTDFYDAVTLDTFIQVLGLLINCRPGSNSVSDEVYVASGIGKMTVSPTEFRKSQTWTVYAKYSAVDTKTSNGAVFVFSENWKLASFATGIQFVKIQTTKLERVLEAQPNVPSPVLGGNNMEKHILAPSIVNGVVESVFDSTLSDSESSNSTTDSSTTALNNSHTSSSISTMAGEPATPPEESRTADHLPYRLQIPDAINNAFSLTTTPKDKWTRRAADSTPDQQPKFKIETVTYKEISGLRIPADIYVPTGPQTYGVLLLPTPTPMPVALLIHGGGHLTLSRRAVRLGQVRFLLARGVLPVSINYRLCPQVNVVDGAMADVRDACVWAQTVLPRLMRDRGLQVAVGRRRWRGEAGSVRPPRAVLAFYCPVEYDPERPILMGAEHNPRSMSLGEIRERLSSQPTTSHAPNAHDSTKLGWVQPGDPRSELVLALVKEPRGMALLFNDHPLEGDGNSLPEPNAFRAAEFSPLVHVRNGDYHTPTYVIFGDRDEIAPYSKAVEFANALEEKGVDGGLLTVKGQGHIFDVGLAPGTEGWEEGIGPGYEFLLRLLEKD</sequence>
<protein>
    <recommendedName>
        <fullName evidence="3">PKS/mFAS DH domain-containing protein</fullName>
    </recommendedName>
</protein>
<dbReference type="Gene3D" id="3.40.50.1820">
    <property type="entry name" value="alpha/beta hydrolase"/>
    <property type="match status" value="2"/>
</dbReference>
<dbReference type="InterPro" id="IPR049900">
    <property type="entry name" value="PKS_mFAS_DH"/>
</dbReference>
<keyword evidence="5" id="KW-1185">Reference proteome</keyword>
<gene>
    <name evidence="4" type="ORF">MFIFM68171_03416</name>
</gene>
<feature type="compositionally biased region" description="Low complexity" evidence="2">
    <location>
        <begin position="306"/>
        <end position="326"/>
    </location>
</feature>
<reference evidence="4 5" key="1">
    <citation type="submission" date="2024-09" db="EMBL/GenBank/DDBJ databases">
        <title>Itraconazole resistance in Madurella fahalii resulting from another homologue of gene encoding cytochrome P450 14-alpha sterol demethylase (CYP51).</title>
        <authorList>
            <person name="Yoshioka I."/>
            <person name="Fahal A.H."/>
            <person name="Kaneko S."/>
            <person name="Yaguchi T."/>
        </authorList>
    </citation>
    <scope>NUCLEOTIDE SEQUENCE [LARGE SCALE GENOMIC DNA]</scope>
    <source>
        <strain evidence="4 5">IFM 68171</strain>
    </source>
</reference>
<feature type="domain" description="PKS/mFAS DH" evidence="3">
    <location>
        <begin position="1"/>
        <end position="265"/>
    </location>
</feature>
<dbReference type="EMBL" id="BAAFSV010000002">
    <property type="protein sequence ID" value="GAB1313206.1"/>
    <property type="molecule type" value="Genomic_DNA"/>
</dbReference>
<proteinExistence type="predicted"/>
<comment type="caution">
    <text evidence="1">Lacks conserved residue(s) required for the propagation of feature annotation.</text>
</comment>
<dbReference type="InterPro" id="IPR042104">
    <property type="entry name" value="PKS_dehydratase_sf"/>
</dbReference>
<dbReference type="Gene3D" id="3.10.129.110">
    <property type="entry name" value="Polyketide synthase dehydratase"/>
    <property type="match status" value="1"/>
</dbReference>
<evidence type="ECO:0000313" key="5">
    <source>
        <dbReference type="Proteomes" id="UP001628179"/>
    </source>
</evidence>
<dbReference type="InterPro" id="IPR001375">
    <property type="entry name" value="Peptidase_S9_cat"/>
</dbReference>
<organism evidence="4 5">
    <name type="scientific">Madurella fahalii</name>
    <dbReference type="NCBI Taxonomy" id="1157608"/>
    <lineage>
        <taxon>Eukaryota</taxon>
        <taxon>Fungi</taxon>
        <taxon>Dikarya</taxon>
        <taxon>Ascomycota</taxon>
        <taxon>Pezizomycotina</taxon>
        <taxon>Sordariomycetes</taxon>
        <taxon>Sordariomycetidae</taxon>
        <taxon>Sordariales</taxon>
        <taxon>Sordariales incertae sedis</taxon>
        <taxon>Madurella</taxon>
    </lineage>
</organism>
<feature type="region of interest" description="Disordered" evidence="2">
    <location>
        <begin position="306"/>
        <end position="348"/>
    </location>
</feature>
<feature type="region of interest" description="C-terminal hotdog fold" evidence="1">
    <location>
        <begin position="109"/>
        <end position="265"/>
    </location>
</feature>
<evidence type="ECO:0000256" key="1">
    <source>
        <dbReference type="PROSITE-ProRule" id="PRU01363"/>
    </source>
</evidence>
<evidence type="ECO:0000259" key="3">
    <source>
        <dbReference type="PROSITE" id="PS52019"/>
    </source>
</evidence>
<feature type="region of interest" description="N-terminal hotdog fold" evidence="1">
    <location>
        <begin position="1"/>
        <end position="87"/>
    </location>
</feature>
<dbReference type="PROSITE" id="PS52019">
    <property type="entry name" value="PKS_MFAS_DH"/>
    <property type="match status" value="1"/>
</dbReference>
<comment type="caution">
    <text evidence="4">The sequence shown here is derived from an EMBL/GenBank/DDBJ whole genome shotgun (WGS) entry which is preliminary data.</text>
</comment>
<dbReference type="RefSeq" id="XP_070914938.1">
    <property type="nucleotide sequence ID" value="XM_071058837.1"/>
</dbReference>
<name>A0ABQ0G5Z9_9PEZI</name>
<dbReference type="InterPro" id="IPR029058">
    <property type="entry name" value="AB_hydrolase_fold"/>
</dbReference>
<dbReference type="Pfam" id="PF00326">
    <property type="entry name" value="Peptidase_S9"/>
    <property type="match status" value="1"/>
</dbReference>